<sequence length="166" mass="18514">MAPLLDLKGQTFGHLKVIERAPSHNNLVRWNCVCMKCGGDHVATTFGLRRGETIQCAACQGLFKWDDEKDQIVQDMKAGGKAAKEIAAVLGCNPVSVHRRVEKLGLSDKREDKKLRLDPDESPFRKYMNAPCTRKCLECGKMFNAQSRFNRLCFTCSPIAHGAAFV</sequence>
<evidence type="ECO:0000313" key="2">
    <source>
        <dbReference type="Proteomes" id="UP000247417"/>
    </source>
</evidence>
<proteinExistence type="predicted"/>
<dbReference type="AlphaFoldDB" id="A0A318QKQ5"/>
<evidence type="ECO:0000313" key="1">
    <source>
        <dbReference type="EMBL" id="PYD78081.1"/>
    </source>
</evidence>
<dbReference type="RefSeq" id="WP_110507778.1">
    <property type="nucleotide sequence ID" value="NZ_NKTX01000118.1"/>
</dbReference>
<organism evidence="1 2">
    <name type="scientific">Komagataeibacter oboediens</name>
    <dbReference type="NCBI Taxonomy" id="65958"/>
    <lineage>
        <taxon>Bacteria</taxon>
        <taxon>Pseudomonadati</taxon>
        <taxon>Pseudomonadota</taxon>
        <taxon>Alphaproteobacteria</taxon>
        <taxon>Acetobacterales</taxon>
        <taxon>Acetobacteraceae</taxon>
        <taxon>Komagataeibacter</taxon>
    </lineage>
</organism>
<dbReference type="Proteomes" id="UP000247417">
    <property type="component" value="Unassembled WGS sequence"/>
</dbReference>
<protein>
    <submittedName>
        <fullName evidence="1">Uncharacterized protein</fullName>
    </submittedName>
</protein>
<reference evidence="1 2" key="1">
    <citation type="submission" date="2017-07" db="EMBL/GenBank/DDBJ databases">
        <title>A draft genome sequence of Komagataeibacter oboediens LMG 18849.</title>
        <authorList>
            <person name="Skraban J."/>
            <person name="Cleenwerck I."/>
            <person name="Vandamme P."/>
            <person name="Trcek J."/>
        </authorList>
    </citation>
    <scope>NUCLEOTIDE SEQUENCE [LARGE SCALE GENOMIC DNA]</scope>
    <source>
        <strain evidence="1 2">LMG 18849</strain>
    </source>
</reference>
<accession>A0A318QKQ5</accession>
<name>A0A318QKQ5_9PROT</name>
<gene>
    <name evidence="1" type="ORF">CFR80_16960</name>
</gene>
<comment type="caution">
    <text evidence="1">The sequence shown here is derived from an EMBL/GenBank/DDBJ whole genome shotgun (WGS) entry which is preliminary data.</text>
</comment>
<dbReference type="EMBL" id="NKTX01000118">
    <property type="protein sequence ID" value="PYD78081.1"/>
    <property type="molecule type" value="Genomic_DNA"/>
</dbReference>
<dbReference type="OrthoDB" id="7181366at2"/>